<evidence type="ECO:0000256" key="2">
    <source>
        <dbReference type="SAM" id="SignalP"/>
    </source>
</evidence>
<accession>A0A8E8LBZ9</accession>
<dbReference type="InterPro" id="IPR000907">
    <property type="entry name" value="LipOase"/>
</dbReference>
<dbReference type="GO" id="GO:0034440">
    <property type="term" value="P:lipid oxidation"/>
    <property type="evidence" value="ECO:0007669"/>
    <property type="project" value="InterPro"/>
</dbReference>
<sequence>MRFSSSALFLLAAIQGTAAFLAPATTRSAVVPSYGSDICPPLSGVKNVGKVVGEAVATTIIVKKLSKIVKELDDLEDADPEESDEKASLVLDTAAKVLDMTIKDLTDDMDDKSVAAELNAAQRLLREFIKARAFDRNPPTLGFAKYKLHPEFPTVPLWNMPKMCDQPPPLSMFFSAKKIGRIIRLAIKNALANRVIGQKPFELAEKGESEEAFSMMFTRSHVTRLELIPMPTQFIPKPEYTVENWEKDEFQGRQFLNGVNPVMIRVAQELGDFSEEIAEELGKDNLQGLIDQKRLFFVSFDELAELKANPHQAYPKVLNPGTPQDQPRYFDPAIAVFVLSEDRQILKPTAIQLDRAPGARVYTRDNSGESEWLFAKAKLQTADSQYHEWVSHLGMTHFATEPHIIAIYNVLKRKNHKLSTFLWPLMKDTLFLNWVARDTLAEVSSESFGDYVTSVGTGQFMQLIQKKWQKYDFFESGLDKDLASRGFTEDFDMPAYLFREDGMKLWKSFGTFATDFVDELYETDDAVAKDAVVQEWAKETSFADKGAVPGFPESFTDKATLAKALQTIMWMTSGLHAAVNFPQFDFYSFGPNNPLGARASVAEFPTHKSEEEQRAWIFNHYMPTLEVTKEVIQITQILTLPSLHTINVLDKNFETVGTDSYAKFKEVLEEIGDGITERNTINKEKGLPLYDYLHPDNVSASIDI</sequence>
<evidence type="ECO:0000256" key="1">
    <source>
        <dbReference type="ARBA" id="ARBA00022964"/>
    </source>
</evidence>
<gene>
    <name evidence="4" type="primary">LOX</name>
</gene>
<feature type="domain" description="Lipoxygenase" evidence="3">
    <location>
        <begin position="100"/>
        <end position="704"/>
    </location>
</feature>
<dbReference type="InterPro" id="IPR013819">
    <property type="entry name" value="LipOase_C"/>
</dbReference>
<keyword evidence="1" id="KW-0560">Oxidoreductase</keyword>
<reference evidence="4" key="2">
    <citation type="submission" date="2021-06" db="EMBL/GenBank/DDBJ databases">
        <title>Silencing of a Pseudo-nitzschia arenysensis lipoxygenase transcript leads to reduced oxylipin production and impaired growth.</title>
        <authorList>
            <person name="Sabatino V."/>
            <person name="Orefice I."/>
            <person name="Ambrosino L."/>
            <person name="Chiusano M.L."/>
            <person name="D'Ippolito G."/>
            <person name="Romano G."/>
            <person name="Fontana A."/>
        </authorList>
    </citation>
    <scope>NUCLEOTIDE SEQUENCE</scope>
</reference>
<protein>
    <submittedName>
        <fullName evidence="4">Lipoxygenase</fullName>
    </submittedName>
</protein>
<dbReference type="Pfam" id="PF00305">
    <property type="entry name" value="Lipoxygenase"/>
    <property type="match status" value="1"/>
</dbReference>
<dbReference type="EMBL" id="MW752160">
    <property type="protein sequence ID" value="QWC64745.1"/>
    <property type="molecule type" value="mRNA"/>
</dbReference>
<name>A0A8E8LBZ9_9STRA</name>
<organism evidence="4">
    <name type="scientific">Pseudo-nitzschia arenysensis</name>
    <dbReference type="NCBI Taxonomy" id="697910"/>
    <lineage>
        <taxon>Eukaryota</taxon>
        <taxon>Sar</taxon>
        <taxon>Stramenopiles</taxon>
        <taxon>Ochrophyta</taxon>
        <taxon>Bacillariophyta</taxon>
        <taxon>Bacillariophyceae</taxon>
        <taxon>Bacillariophycidae</taxon>
        <taxon>Bacillariales</taxon>
        <taxon>Bacillariaceae</taxon>
        <taxon>Pseudo-nitzschia</taxon>
    </lineage>
</organism>
<reference evidence="4" key="1">
    <citation type="submission" date="2021-03" db="EMBL/GenBank/DDBJ databases">
        <authorList>
            <person name="Marotta P."/>
            <person name="Ferrante M.I."/>
        </authorList>
    </citation>
    <scope>NUCLEOTIDE SEQUENCE</scope>
</reference>
<dbReference type="AlphaFoldDB" id="A0A8E8LBZ9"/>
<dbReference type="SMR" id="A0A8E8LBZ9"/>
<feature type="signal peptide" evidence="2">
    <location>
        <begin position="1"/>
        <end position="19"/>
    </location>
</feature>
<dbReference type="PROSITE" id="PS51393">
    <property type="entry name" value="LIPOXYGENASE_3"/>
    <property type="match status" value="1"/>
</dbReference>
<evidence type="ECO:0000259" key="3">
    <source>
        <dbReference type="PROSITE" id="PS51393"/>
    </source>
</evidence>
<evidence type="ECO:0000313" key="4">
    <source>
        <dbReference type="EMBL" id="QWC64745.1"/>
    </source>
</evidence>
<dbReference type="GO" id="GO:0016702">
    <property type="term" value="F:oxidoreductase activity, acting on single donors with incorporation of molecular oxygen, incorporation of two atoms of oxygen"/>
    <property type="evidence" value="ECO:0007669"/>
    <property type="project" value="InterPro"/>
</dbReference>
<dbReference type="PANTHER" id="PTHR11771">
    <property type="entry name" value="LIPOXYGENASE"/>
    <property type="match status" value="1"/>
</dbReference>
<feature type="chain" id="PRO_5034270890" evidence="2">
    <location>
        <begin position="20"/>
        <end position="704"/>
    </location>
</feature>
<proteinExistence type="evidence at transcript level"/>
<keyword evidence="2" id="KW-0732">Signal</keyword>
<keyword evidence="1" id="KW-0223">Dioxygenase</keyword>
<dbReference type="GO" id="GO:0046872">
    <property type="term" value="F:metal ion binding"/>
    <property type="evidence" value="ECO:0007669"/>
    <property type="project" value="InterPro"/>
</dbReference>